<feature type="signal peptide" evidence="1">
    <location>
        <begin position="1"/>
        <end position="22"/>
    </location>
</feature>
<accession>A0A4R6UV72</accession>
<feature type="domain" description="DUF4440" evidence="2">
    <location>
        <begin position="28"/>
        <end position="136"/>
    </location>
</feature>
<evidence type="ECO:0000256" key="1">
    <source>
        <dbReference type="SAM" id="SignalP"/>
    </source>
</evidence>
<dbReference type="EMBL" id="SNYM01000003">
    <property type="protein sequence ID" value="TDQ49713.1"/>
    <property type="molecule type" value="Genomic_DNA"/>
</dbReference>
<dbReference type="InterPro" id="IPR032710">
    <property type="entry name" value="NTF2-like_dom_sf"/>
</dbReference>
<feature type="chain" id="PRO_5020623212" description="DUF4440 domain-containing protein" evidence="1">
    <location>
        <begin position="23"/>
        <end position="144"/>
    </location>
</feature>
<evidence type="ECO:0000259" key="2">
    <source>
        <dbReference type="Pfam" id="PF14534"/>
    </source>
</evidence>
<evidence type="ECO:0000313" key="4">
    <source>
        <dbReference type="Proteomes" id="UP000295375"/>
    </source>
</evidence>
<dbReference type="Gene3D" id="3.10.450.50">
    <property type="match status" value="1"/>
</dbReference>
<dbReference type="RefSeq" id="WP_198325263.1">
    <property type="nucleotide sequence ID" value="NZ_CP037953.1"/>
</dbReference>
<organism evidence="3 4">
    <name type="scientific">Permianibacter aggregans</name>
    <dbReference type="NCBI Taxonomy" id="1510150"/>
    <lineage>
        <taxon>Bacteria</taxon>
        <taxon>Pseudomonadati</taxon>
        <taxon>Pseudomonadota</taxon>
        <taxon>Gammaproteobacteria</taxon>
        <taxon>Pseudomonadales</taxon>
        <taxon>Pseudomonadaceae</taxon>
        <taxon>Permianibacter</taxon>
    </lineage>
</organism>
<proteinExistence type="predicted"/>
<dbReference type="InterPro" id="IPR027843">
    <property type="entry name" value="DUF4440"/>
</dbReference>
<keyword evidence="4" id="KW-1185">Reference proteome</keyword>
<dbReference type="Proteomes" id="UP000295375">
    <property type="component" value="Unassembled WGS sequence"/>
</dbReference>
<keyword evidence="1" id="KW-0732">Signal</keyword>
<comment type="caution">
    <text evidence="3">The sequence shown here is derived from an EMBL/GenBank/DDBJ whole genome shotgun (WGS) entry which is preliminary data.</text>
</comment>
<sequence>MKTLLIATLLAVLTVLPKSALADAEADIRTRLSAQQQAWNRGDIPAFMNGYWNNEKLRFASGNSITYGWQPTLDRYLSRYHNRSLMGQLQFEVLSVRQLSPTYAIAFGRWALTREDDKPKGLFTLTLEKFPEGWRIIADHTSSE</sequence>
<dbReference type="SUPFAM" id="SSF54427">
    <property type="entry name" value="NTF2-like"/>
    <property type="match status" value="1"/>
</dbReference>
<reference evidence="3 4" key="1">
    <citation type="submission" date="2019-03" db="EMBL/GenBank/DDBJ databases">
        <title>Genomic Encyclopedia of Type Strains, Phase IV (KMG-IV): sequencing the most valuable type-strain genomes for metagenomic binning, comparative biology and taxonomic classification.</title>
        <authorList>
            <person name="Goeker M."/>
        </authorList>
    </citation>
    <scope>NUCLEOTIDE SEQUENCE [LARGE SCALE GENOMIC DNA]</scope>
    <source>
        <strain evidence="3 4">DSM 103792</strain>
    </source>
</reference>
<dbReference type="Pfam" id="PF14534">
    <property type="entry name" value="DUF4440"/>
    <property type="match status" value="1"/>
</dbReference>
<gene>
    <name evidence="3" type="ORF">EV696_10382</name>
</gene>
<dbReference type="AlphaFoldDB" id="A0A4R6UV72"/>
<evidence type="ECO:0000313" key="3">
    <source>
        <dbReference type="EMBL" id="TDQ49713.1"/>
    </source>
</evidence>
<name>A0A4R6UV72_9GAMM</name>
<protein>
    <recommendedName>
        <fullName evidence="2">DUF4440 domain-containing protein</fullName>
    </recommendedName>
</protein>